<dbReference type="RefSeq" id="WP_132880714.1">
    <property type="nucleotide sequence ID" value="NZ_SLXQ01000022.1"/>
</dbReference>
<dbReference type="OrthoDB" id="3253635at2"/>
<proteinExistence type="predicted"/>
<evidence type="ECO:0000256" key="1">
    <source>
        <dbReference type="SAM" id="Phobius"/>
    </source>
</evidence>
<dbReference type="EMBL" id="SLXQ01000022">
    <property type="protein sequence ID" value="TCP43409.1"/>
    <property type="molecule type" value="Genomic_DNA"/>
</dbReference>
<evidence type="ECO:0000313" key="3">
    <source>
        <dbReference type="Proteomes" id="UP000294911"/>
    </source>
</evidence>
<organism evidence="2 3">
    <name type="scientific">Tamaricihabitans halophyticus</name>
    <dbReference type="NCBI Taxonomy" id="1262583"/>
    <lineage>
        <taxon>Bacteria</taxon>
        <taxon>Bacillati</taxon>
        <taxon>Actinomycetota</taxon>
        <taxon>Actinomycetes</taxon>
        <taxon>Pseudonocardiales</taxon>
        <taxon>Pseudonocardiaceae</taxon>
        <taxon>Tamaricihabitans</taxon>
    </lineage>
</organism>
<accession>A0A4R2Q4L6</accession>
<protein>
    <submittedName>
        <fullName evidence="2">Thiosulfate dehydrogenase [quinone] large subunit</fullName>
    </submittedName>
</protein>
<gene>
    <name evidence="2" type="ORF">EV191_12223</name>
</gene>
<keyword evidence="1" id="KW-0472">Membrane</keyword>
<keyword evidence="1" id="KW-1133">Transmembrane helix</keyword>
<feature type="transmembrane region" description="Helical" evidence="1">
    <location>
        <begin position="87"/>
        <end position="107"/>
    </location>
</feature>
<sequence>MAIDHRTALTRHGAGITTSAEKLLAVLRIATGLLFLWAFLDKAFGWGYATTSANAWVNGGSPAKAYLDQISAGPFTDTLQSWGGTWWADWLFMIGLLGIGVAVLLGIGLRISAVTGSVMLLLMWVAEWPLARTTPSGEPTHSTNPIIEYHVIYALALIVLAACYAGNTWGIGRWWAQLTGTRWLV</sequence>
<feature type="transmembrane region" description="Helical" evidence="1">
    <location>
        <begin position="151"/>
        <end position="172"/>
    </location>
</feature>
<keyword evidence="1" id="KW-0812">Transmembrane</keyword>
<feature type="transmembrane region" description="Helical" evidence="1">
    <location>
        <begin position="21"/>
        <end position="40"/>
    </location>
</feature>
<feature type="transmembrane region" description="Helical" evidence="1">
    <location>
        <begin position="114"/>
        <end position="131"/>
    </location>
</feature>
<evidence type="ECO:0000313" key="2">
    <source>
        <dbReference type="EMBL" id="TCP43409.1"/>
    </source>
</evidence>
<dbReference type="AlphaFoldDB" id="A0A4R2Q4L6"/>
<dbReference type="Proteomes" id="UP000294911">
    <property type="component" value="Unassembled WGS sequence"/>
</dbReference>
<reference evidence="2 3" key="1">
    <citation type="submission" date="2019-03" db="EMBL/GenBank/DDBJ databases">
        <title>Genomic Encyclopedia of Type Strains, Phase IV (KMG-IV): sequencing the most valuable type-strain genomes for metagenomic binning, comparative biology and taxonomic classification.</title>
        <authorList>
            <person name="Goeker M."/>
        </authorList>
    </citation>
    <scope>NUCLEOTIDE SEQUENCE [LARGE SCALE GENOMIC DNA]</scope>
    <source>
        <strain evidence="2 3">DSM 45765</strain>
    </source>
</reference>
<comment type="caution">
    <text evidence="2">The sequence shown here is derived from an EMBL/GenBank/DDBJ whole genome shotgun (WGS) entry which is preliminary data.</text>
</comment>
<keyword evidence="3" id="KW-1185">Reference proteome</keyword>
<name>A0A4R2Q4L6_9PSEU</name>